<proteinExistence type="predicted"/>
<dbReference type="OrthoDB" id="8374816at2"/>
<evidence type="ECO:0008006" key="4">
    <source>
        <dbReference type="Google" id="ProtNLM"/>
    </source>
</evidence>
<protein>
    <recommendedName>
        <fullName evidence="4">DUF3995 domain-containing protein</fullName>
    </recommendedName>
</protein>
<feature type="transmembrane region" description="Helical" evidence="1">
    <location>
        <begin position="41"/>
        <end position="61"/>
    </location>
</feature>
<evidence type="ECO:0000256" key="1">
    <source>
        <dbReference type="SAM" id="Phobius"/>
    </source>
</evidence>
<reference evidence="2 3" key="1">
    <citation type="submission" date="2016-03" db="EMBL/GenBank/DDBJ databases">
        <title>Microsymbionts genomes from the relict species Vavilovia formosa (Stev.) Fed.</title>
        <authorList>
            <person name="Kopat V."/>
            <person name="Chirak E."/>
            <person name="Kimeklis A."/>
            <person name="Andronov E."/>
        </authorList>
    </citation>
    <scope>NUCLEOTIDE SEQUENCE [LARGE SCALE GENOMIC DNA]</scope>
    <source>
        <strain evidence="2 3">Vaf07</strain>
    </source>
</reference>
<evidence type="ECO:0000313" key="2">
    <source>
        <dbReference type="EMBL" id="KZD21458.1"/>
    </source>
</evidence>
<comment type="caution">
    <text evidence="2">The sequence shown here is derived from an EMBL/GenBank/DDBJ whole genome shotgun (WGS) entry which is preliminary data.</text>
</comment>
<sequence>MRAPLLTLGILAFLIGTLWIGQGTGLVNWPKSSFMISQMQWAYYGAALAALGVGLMGLALARR</sequence>
<dbReference type="EMBL" id="LVYV01000045">
    <property type="protein sequence ID" value="KZD21458.1"/>
    <property type="molecule type" value="Genomic_DNA"/>
</dbReference>
<evidence type="ECO:0000313" key="3">
    <source>
        <dbReference type="Proteomes" id="UP000076574"/>
    </source>
</evidence>
<dbReference type="Proteomes" id="UP000076574">
    <property type="component" value="Unassembled WGS sequence"/>
</dbReference>
<dbReference type="STRING" id="943830.A4A58_13905"/>
<name>A0A163XW38_9BRAD</name>
<gene>
    <name evidence="2" type="ORF">A4A58_13905</name>
</gene>
<keyword evidence="1" id="KW-0812">Transmembrane</keyword>
<accession>A0A163XW38</accession>
<keyword evidence="1" id="KW-1133">Transmembrane helix</keyword>
<organism evidence="2 3">
    <name type="scientific">Tardiphaga robiniae</name>
    <dbReference type="NCBI Taxonomy" id="943830"/>
    <lineage>
        <taxon>Bacteria</taxon>
        <taxon>Pseudomonadati</taxon>
        <taxon>Pseudomonadota</taxon>
        <taxon>Alphaproteobacteria</taxon>
        <taxon>Hyphomicrobiales</taxon>
        <taxon>Nitrobacteraceae</taxon>
        <taxon>Tardiphaga</taxon>
    </lineage>
</organism>
<dbReference type="RefSeq" id="WP_068736598.1">
    <property type="nucleotide sequence ID" value="NZ_LVYV01000045.1"/>
</dbReference>
<dbReference type="AlphaFoldDB" id="A0A163XW38"/>
<keyword evidence="1" id="KW-0472">Membrane</keyword>
<keyword evidence="3" id="KW-1185">Reference proteome</keyword>